<evidence type="ECO:0000313" key="1">
    <source>
        <dbReference type="EMBL" id="KXA14998.1"/>
    </source>
</evidence>
<proteinExistence type="predicted"/>
<dbReference type="STRING" id="134605.HMPREF3206_00829"/>
<dbReference type="PATRIC" id="fig|134605.3.peg.826"/>
<reference evidence="2" key="1">
    <citation type="submission" date="2016-01" db="EMBL/GenBank/DDBJ databases">
        <authorList>
            <person name="Mitreva M."/>
            <person name="Pepin K.H."/>
            <person name="Mihindukulasuriya K.A."/>
            <person name="Fulton R."/>
            <person name="Fronick C."/>
            <person name="O'Laughlin M."/>
            <person name="Miner T."/>
            <person name="Herter B."/>
            <person name="Rosa B.A."/>
            <person name="Cordes M."/>
            <person name="Tomlinson C."/>
            <person name="Wollam A."/>
            <person name="Palsikar V.B."/>
            <person name="Mardis E.R."/>
            <person name="Wilson R.K."/>
        </authorList>
    </citation>
    <scope>NUCLEOTIDE SEQUENCE [LARGE SCALE GENOMIC DNA]</scope>
    <source>
        <strain evidence="2">CMW8396</strain>
    </source>
</reference>
<dbReference type="EMBL" id="LRPX01000035">
    <property type="protein sequence ID" value="KXA14998.1"/>
    <property type="molecule type" value="Genomic_DNA"/>
</dbReference>
<protein>
    <submittedName>
        <fullName evidence="1">Uncharacterized protein</fullName>
    </submittedName>
</protein>
<accession>A0A133NFC5</accession>
<dbReference type="AlphaFoldDB" id="A0A133NFC5"/>
<gene>
    <name evidence="1" type="ORF">HMPREF3206_00829</name>
</gene>
<evidence type="ECO:0000313" key="2">
    <source>
        <dbReference type="Proteomes" id="UP000070617"/>
    </source>
</evidence>
<sequence>MSYEIFERILRILETKSLKSFFLLVYKQKNSKNKCFIQIDVL</sequence>
<organism evidence="1 2">
    <name type="scientific">Fusobacterium equinum</name>
    <dbReference type="NCBI Taxonomy" id="134605"/>
    <lineage>
        <taxon>Bacteria</taxon>
        <taxon>Fusobacteriati</taxon>
        <taxon>Fusobacteriota</taxon>
        <taxon>Fusobacteriia</taxon>
        <taxon>Fusobacteriales</taxon>
        <taxon>Fusobacteriaceae</taxon>
        <taxon>Fusobacterium</taxon>
    </lineage>
</organism>
<comment type="caution">
    <text evidence="1">The sequence shown here is derived from an EMBL/GenBank/DDBJ whole genome shotgun (WGS) entry which is preliminary data.</text>
</comment>
<keyword evidence="2" id="KW-1185">Reference proteome</keyword>
<dbReference type="Proteomes" id="UP000070617">
    <property type="component" value="Unassembled WGS sequence"/>
</dbReference>
<name>A0A133NFC5_9FUSO</name>